<feature type="domain" description="Putative restriction endonuclease" evidence="1">
    <location>
        <begin position="12"/>
        <end position="152"/>
    </location>
</feature>
<comment type="caution">
    <text evidence="2">The sequence shown here is derived from an EMBL/GenBank/DDBJ whole genome shotgun (WGS) entry which is preliminary data.</text>
</comment>
<dbReference type="CDD" id="cd06260">
    <property type="entry name" value="DUF820-like"/>
    <property type="match status" value="1"/>
</dbReference>
<keyword evidence="2" id="KW-0255">Endonuclease</keyword>
<dbReference type="RefSeq" id="WP_125126723.1">
    <property type="nucleotide sequence ID" value="NZ_RHJS01000002.1"/>
</dbReference>
<organism evidence="2 3">
    <name type="scientific">Schaedlerella arabinosiphila</name>
    <dbReference type="NCBI Taxonomy" id="2044587"/>
    <lineage>
        <taxon>Bacteria</taxon>
        <taxon>Bacillati</taxon>
        <taxon>Bacillota</taxon>
        <taxon>Clostridia</taxon>
        <taxon>Lachnospirales</taxon>
        <taxon>Lachnospiraceae</taxon>
        <taxon>Schaedlerella</taxon>
    </lineage>
</organism>
<dbReference type="InterPro" id="IPR012296">
    <property type="entry name" value="Nuclease_put_TT1808"/>
</dbReference>
<protein>
    <submittedName>
        <fullName evidence="2">Uma2 family endonuclease</fullName>
    </submittedName>
</protein>
<dbReference type="InterPro" id="IPR008538">
    <property type="entry name" value="Uma2"/>
</dbReference>
<dbReference type="Gene3D" id="3.90.1570.10">
    <property type="entry name" value="tt1808, chain A"/>
    <property type="match status" value="1"/>
</dbReference>
<evidence type="ECO:0000313" key="2">
    <source>
        <dbReference type="EMBL" id="RRK30960.1"/>
    </source>
</evidence>
<dbReference type="InterPro" id="IPR011335">
    <property type="entry name" value="Restrct_endonuc-II-like"/>
</dbReference>
<dbReference type="PANTHER" id="PTHR34107">
    <property type="entry name" value="SLL0198 PROTEIN-RELATED"/>
    <property type="match status" value="1"/>
</dbReference>
<dbReference type="Pfam" id="PF05685">
    <property type="entry name" value="Uma2"/>
    <property type="match status" value="1"/>
</dbReference>
<evidence type="ECO:0000313" key="3">
    <source>
        <dbReference type="Proteomes" id="UP000274920"/>
    </source>
</evidence>
<accession>A0A426DDM7</accession>
<dbReference type="EMBL" id="RHJS01000002">
    <property type="protein sequence ID" value="RRK30960.1"/>
    <property type="molecule type" value="Genomic_DNA"/>
</dbReference>
<evidence type="ECO:0000259" key="1">
    <source>
        <dbReference type="Pfam" id="PF05685"/>
    </source>
</evidence>
<dbReference type="AlphaFoldDB" id="A0A426DDM7"/>
<dbReference type="Proteomes" id="UP000274920">
    <property type="component" value="Unassembled WGS sequence"/>
</dbReference>
<dbReference type="GO" id="GO:0004519">
    <property type="term" value="F:endonuclease activity"/>
    <property type="evidence" value="ECO:0007669"/>
    <property type="project" value="UniProtKB-KW"/>
</dbReference>
<reference evidence="2" key="1">
    <citation type="submission" date="2018-10" db="EMBL/GenBank/DDBJ databases">
        <title>Schaedlerella arabinophila gen. nov. sp. nov., isolated from the mouse intestinal tract and comparative analysis with the genome of the closely related altered Schaedler flora strain ASF502.</title>
        <authorList>
            <person name="Miyake S."/>
            <person name="Soh M."/>
            <person name="Seedorf H."/>
        </authorList>
    </citation>
    <scope>NUCLEOTIDE SEQUENCE [LARGE SCALE GENOMIC DNA]</scope>
    <source>
        <strain evidence="2">DSM 106076</strain>
    </source>
</reference>
<sequence length="180" mass="20790">MALVQEKTYTIEDIYALPEGQRAELIDGRIYMMAPPNTIHQKISYSVARRISDYIDKKNGECDVFLAPFAVFLNDDEINYVEPDISIICDKHKLDDRGCNGAPDWVIEILSPSTERTDCGMKLFKYRSAGVREYWTVNPRLKTVSVYDFEYDEKNGQYSFDDEISACIYEDLVIRISDLL</sequence>
<name>A0A426DDM7_9FIRM</name>
<keyword evidence="2" id="KW-0378">Hydrolase</keyword>
<gene>
    <name evidence="2" type="ORF">EBB54_05925</name>
</gene>
<keyword evidence="3" id="KW-1185">Reference proteome</keyword>
<keyword evidence="2" id="KW-0540">Nuclease</keyword>
<proteinExistence type="predicted"/>
<dbReference type="PANTHER" id="PTHR34107:SF4">
    <property type="entry name" value="SLL1222 PROTEIN"/>
    <property type="match status" value="1"/>
</dbReference>
<dbReference type="SUPFAM" id="SSF52980">
    <property type="entry name" value="Restriction endonuclease-like"/>
    <property type="match status" value="1"/>
</dbReference>